<reference evidence="5 6" key="1">
    <citation type="journal article" date="2015" name="Stand. Genomic Sci.">
        <title>Complete genome sequence and description of Salinispira pacifica gen. nov., sp. nov., a novel spirochaete isolated form a hypersaline microbial mat.</title>
        <authorList>
            <person name="Ben Hania W."/>
            <person name="Joseph M."/>
            <person name="Schumann P."/>
            <person name="Bunk B."/>
            <person name="Fiebig A."/>
            <person name="Sproer C."/>
            <person name="Klenk H.P."/>
            <person name="Fardeau M.L."/>
            <person name="Spring S."/>
        </authorList>
    </citation>
    <scope>NUCLEOTIDE SEQUENCE [LARGE SCALE GENOMIC DNA]</scope>
    <source>
        <strain evidence="5 6">L21-RPul-D2</strain>
    </source>
</reference>
<evidence type="ECO:0000259" key="3">
    <source>
        <dbReference type="PROSITE" id="PS50968"/>
    </source>
</evidence>
<dbReference type="PATRIC" id="fig|1307761.3.peg.2794"/>
<dbReference type="PROSITE" id="PS50968">
    <property type="entry name" value="BIOTINYL_LIPOYL"/>
    <property type="match status" value="1"/>
</dbReference>
<keyword evidence="5" id="KW-0436">Ligase</keyword>
<sequence length="630" mass="68019">MKKIDVMITAFRDGFQSAYGARVLTDDFLPAVEATREAGITHFEAGGGARFQALYFYCNEDAFTMMDRFREAAGPDANLQTLSRGVNVVGLDSQPSDIIEMHARLFKKHGITTIRNFDALNDVNNLIPSGSYIHKAGLRHEVAVTLMSLPPGTPGADTAHTPEFYTATLQRILDSGVPFDSVCYKDASGTSTPRTVYESIREARKILPPEIPLRFHSHDTLGTCIPQYQAAIEAGATGIDLSMAPVSGGTCQSDVISMWHVLRGSEFDLGIDIEKMREAEEVFKDCMKDYFVPPESKTIEPLIPFSPMPGGALTANTQMLRDNDMLDSYPKIIEKMREVVKLGGFGTSVTPVSQFYFQQAFNNAIFGDWKKIAQGYGKMVLGYFGKTPFPPDPDVVAEASKQLGLEPTTKTVLELNDADPSKGRKPAVLMLSEAGIEETEENIFIAATCREKGIQYLKGEAVLGIRKKAGESGESRPAAHPETPGQPGGGDGLQQLRVQVDGQEFLVNFLPDGSAEVDGQKFRMQIDEESGNDRSATVSASGSGEKRQPEGGKTVALDAPLAGTIVSIAKSPGQQVAAGETICVLEAMKMENEVKAPETGVLESLSVARGQKVASGTRLAEIRCSGISRG</sequence>
<dbReference type="EMBL" id="CP006939">
    <property type="protein sequence ID" value="AHC16154.1"/>
    <property type="molecule type" value="Genomic_DNA"/>
</dbReference>
<evidence type="ECO:0000313" key="5">
    <source>
        <dbReference type="EMBL" id="AHC16154.1"/>
    </source>
</evidence>
<dbReference type="Pfam" id="PF00364">
    <property type="entry name" value="Biotin_lipoyl"/>
    <property type="match status" value="1"/>
</dbReference>
<dbReference type="EC" id="6.4.1.1" evidence="5"/>
<proteinExistence type="predicted"/>
<dbReference type="InterPro" id="IPR013785">
    <property type="entry name" value="Aldolase_TIM"/>
</dbReference>
<evidence type="ECO:0000256" key="2">
    <source>
        <dbReference type="SAM" id="MobiDB-lite"/>
    </source>
</evidence>
<keyword evidence="1" id="KW-0092">Biotin</keyword>
<dbReference type="eggNOG" id="COG5016">
    <property type="taxonomic scope" value="Bacteria"/>
</dbReference>
<keyword evidence="6" id="KW-1185">Reference proteome</keyword>
<name>V5WKT5_9SPIO</name>
<keyword evidence="5" id="KW-0808">Transferase</keyword>
<evidence type="ECO:0000313" key="6">
    <source>
        <dbReference type="Proteomes" id="UP000018680"/>
    </source>
</evidence>
<dbReference type="CDD" id="cd06850">
    <property type="entry name" value="biotinyl_domain"/>
    <property type="match status" value="1"/>
</dbReference>
<dbReference type="PROSITE" id="PS50991">
    <property type="entry name" value="PYR_CT"/>
    <property type="match status" value="1"/>
</dbReference>
<dbReference type="SUPFAM" id="SSF89000">
    <property type="entry name" value="post-HMGL domain-like"/>
    <property type="match status" value="1"/>
</dbReference>
<dbReference type="SUPFAM" id="SSF51569">
    <property type="entry name" value="Aldolase"/>
    <property type="match status" value="1"/>
</dbReference>
<dbReference type="InterPro" id="IPR055268">
    <property type="entry name" value="PCB-like"/>
</dbReference>
<feature type="domain" description="Pyruvate carboxyltransferase" evidence="4">
    <location>
        <begin position="4"/>
        <end position="277"/>
    </location>
</feature>
<dbReference type="RefSeq" id="WP_024269051.1">
    <property type="nucleotide sequence ID" value="NC_023035.1"/>
</dbReference>
<evidence type="ECO:0000259" key="4">
    <source>
        <dbReference type="PROSITE" id="PS50991"/>
    </source>
</evidence>
<dbReference type="GO" id="GO:0004736">
    <property type="term" value="F:pyruvate carboxylase activity"/>
    <property type="evidence" value="ECO:0007669"/>
    <property type="project" value="UniProtKB-EC"/>
</dbReference>
<dbReference type="InterPro" id="IPR003379">
    <property type="entry name" value="Carboxylase_cons_dom"/>
</dbReference>
<dbReference type="KEGG" id="slr:L21SP2_2804"/>
<accession>V5WKT5</accession>
<dbReference type="CDD" id="cd07937">
    <property type="entry name" value="DRE_TIM_PC_TC_5S"/>
    <property type="match status" value="1"/>
</dbReference>
<protein>
    <submittedName>
        <fullName evidence="5">Pyruvate carboxyl transferase subunit B</fullName>
        <ecNumber evidence="5">6.4.1.1</ecNumber>
    </submittedName>
</protein>
<dbReference type="Proteomes" id="UP000018680">
    <property type="component" value="Chromosome"/>
</dbReference>
<dbReference type="PANTHER" id="PTHR43778">
    <property type="entry name" value="PYRUVATE CARBOXYLASE"/>
    <property type="match status" value="1"/>
</dbReference>
<dbReference type="GO" id="GO:0006094">
    <property type="term" value="P:gluconeogenesis"/>
    <property type="evidence" value="ECO:0007669"/>
    <property type="project" value="TreeGrafter"/>
</dbReference>
<dbReference type="SUPFAM" id="SSF51230">
    <property type="entry name" value="Single hybrid motif"/>
    <property type="match status" value="1"/>
</dbReference>
<dbReference type="HOGENOM" id="CLU_000395_4_3_12"/>
<dbReference type="InterPro" id="IPR001882">
    <property type="entry name" value="Biotin_BS"/>
</dbReference>
<dbReference type="InterPro" id="IPR000089">
    <property type="entry name" value="Biotin_lipoyl"/>
</dbReference>
<dbReference type="InterPro" id="IPR011053">
    <property type="entry name" value="Single_hybrid_motif"/>
</dbReference>
<dbReference type="Pfam" id="PF02436">
    <property type="entry name" value="PYC_OADA"/>
    <property type="match status" value="1"/>
</dbReference>
<feature type="region of interest" description="Disordered" evidence="2">
    <location>
        <begin position="469"/>
        <end position="494"/>
    </location>
</feature>
<feature type="compositionally biased region" description="Polar residues" evidence="2">
    <location>
        <begin position="533"/>
        <end position="542"/>
    </location>
</feature>
<organism evidence="5 6">
    <name type="scientific">Salinispira pacifica</name>
    <dbReference type="NCBI Taxonomy" id="1307761"/>
    <lineage>
        <taxon>Bacteria</taxon>
        <taxon>Pseudomonadati</taxon>
        <taxon>Spirochaetota</taxon>
        <taxon>Spirochaetia</taxon>
        <taxon>Spirochaetales</taxon>
        <taxon>Spirochaetaceae</taxon>
        <taxon>Salinispira</taxon>
    </lineage>
</organism>
<dbReference type="GO" id="GO:0016740">
    <property type="term" value="F:transferase activity"/>
    <property type="evidence" value="ECO:0007669"/>
    <property type="project" value="UniProtKB-KW"/>
</dbReference>
<dbReference type="InterPro" id="IPR000891">
    <property type="entry name" value="PYR_CT"/>
</dbReference>
<dbReference type="AlphaFoldDB" id="V5WKT5"/>
<feature type="compositionally biased region" description="Basic and acidic residues" evidence="2">
    <location>
        <begin position="469"/>
        <end position="479"/>
    </location>
</feature>
<dbReference type="Gene3D" id="2.40.50.100">
    <property type="match status" value="1"/>
</dbReference>
<feature type="domain" description="Lipoyl-binding" evidence="3">
    <location>
        <begin position="548"/>
        <end position="623"/>
    </location>
</feature>
<dbReference type="OrthoDB" id="9807469at2"/>
<dbReference type="STRING" id="1307761.L21SP2_2804"/>
<evidence type="ECO:0000256" key="1">
    <source>
        <dbReference type="ARBA" id="ARBA00023267"/>
    </source>
</evidence>
<dbReference type="eggNOG" id="COG4770">
    <property type="taxonomic scope" value="Bacteria"/>
</dbReference>
<dbReference type="PANTHER" id="PTHR43778:SF2">
    <property type="entry name" value="PYRUVATE CARBOXYLASE, MITOCHONDRIAL"/>
    <property type="match status" value="1"/>
</dbReference>
<dbReference type="PROSITE" id="PS00188">
    <property type="entry name" value="BIOTIN"/>
    <property type="match status" value="1"/>
</dbReference>
<feature type="region of interest" description="Disordered" evidence="2">
    <location>
        <begin position="525"/>
        <end position="552"/>
    </location>
</feature>
<dbReference type="Pfam" id="PF00682">
    <property type="entry name" value="HMGL-like"/>
    <property type="match status" value="1"/>
</dbReference>
<keyword evidence="5" id="KW-0670">Pyruvate</keyword>
<dbReference type="GO" id="GO:0005737">
    <property type="term" value="C:cytoplasm"/>
    <property type="evidence" value="ECO:0007669"/>
    <property type="project" value="TreeGrafter"/>
</dbReference>
<dbReference type="Gene3D" id="3.20.20.70">
    <property type="entry name" value="Aldolase class I"/>
    <property type="match status" value="1"/>
</dbReference>
<gene>
    <name evidence="5" type="ORF">L21SP2_2804</name>
</gene>